<feature type="transmembrane region" description="Helical" evidence="8">
    <location>
        <begin position="357"/>
        <end position="375"/>
    </location>
</feature>
<evidence type="ECO:0000259" key="9">
    <source>
        <dbReference type="Pfam" id="PF02366"/>
    </source>
</evidence>
<evidence type="ECO:0000256" key="2">
    <source>
        <dbReference type="ARBA" id="ARBA00022475"/>
    </source>
</evidence>
<proteinExistence type="predicted"/>
<gene>
    <name evidence="11" type="ORF">E4P82_14380</name>
</gene>
<feature type="transmembrane region" description="Helical" evidence="8">
    <location>
        <begin position="307"/>
        <end position="323"/>
    </location>
</feature>
<evidence type="ECO:0000256" key="1">
    <source>
        <dbReference type="ARBA" id="ARBA00004651"/>
    </source>
</evidence>
<keyword evidence="12" id="KW-1185">Reference proteome</keyword>
<comment type="subcellular location">
    <subcellularLocation>
        <location evidence="1">Cell membrane</location>
        <topology evidence="1">Multi-pass membrane protein</topology>
    </subcellularLocation>
</comment>
<protein>
    <submittedName>
        <fullName evidence="11">Glycosyltransferase family 39 protein</fullName>
    </submittedName>
</protein>
<dbReference type="PANTHER" id="PTHR33908">
    <property type="entry name" value="MANNOSYLTRANSFERASE YKCB-RELATED"/>
    <property type="match status" value="1"/>
</dbReference>
<feature type="domain" description="Aminoarabinose transferase C-terminal" evidence="10">
    <location>
        <begin position="471"/>
        <end position="561"/>
    </location>
</feature>
<feature type="transmembrane region" description="Helical" evidence="8">
    <location>
        <begin position="94"/>
        <end position="112"/>
    </location>
</feature>
<keyword evidence="5 8" id="KW-0812">Transmembrane</keyword>
<keyword evidence="7 8" id="KW-0472">Membrane</keyword>
<keyword evidence="3" id="KW-0328">Glycosyltransferase</keyword>
<accession>A0ABX1TLI4</accession>
<feature type="transmembrane region" description="Helical" evidence="8">
    <location>
        <begin position="144"/>
        <end position="161"/>
    </location>
</feature>
<evidence type="ECO:0000256" key="5">
    <source>
        <dbReference type="ARBA" id="ARBA00022692"/>
    </source>
</evidence>
<feature type="transmembrane region" description="Helical" evidence="8">
    <location>
        <begin position="424"/>
        <end position="444"/>
    </location>
</feature>
<dbReference type="InterPro" id="IPR003342">
    <property type="entry name" value="ArnT-like_N"/>
</dbReference>
<evidence type="ECO:0000313" key="11">
    <source>
        <dbReference type="EMBL" id="NMQ20277.1"/>
    </source>
</evidence>
<keyword evidence="2" id="KW-1003">Cell membrane</keyword>
<dbReference type="InterPro" id="IPR050297">
    <property type="entry name" value="LipidA_mod_glycosyltrf_83"/>
</dbReference>
<dbReference type="Pfam" id="PF18583">
    <property type="entry name" value="Arnt_C"/>
    <property type="match status" value="1"/>
</dbReference>
<dbReference type="Proteomes" id="UP000760480">
    <property type="component" value="Unassembled WGS sequence"/>
</dbReference>
<sequence length="562" mass="62968">MDSHSLKSSGFSQWLLLGLLLVFTLVWFSNLEYRKLANPDEGRYAEIPREMVLSGDWVTPRLNDLKYFEKPPLQYWATAAAFRVFGESHWAARWWPATTSFGCVLLMFWAGRRLFGEEIGLAAAAALGGCTGFVINAHVNTLDAGLAAFLTVGLLGFLLAQRPGATPTENRNWMLVVWAAMALAMLSKGLIGVVLPGAVLAIYLLIERDWRLLTRLHIGKGLVLLLLIAVPWFVAVSLANDEFARFFFIHEHFARFLTKVHHREGAWWYFIPILLFGAMPWLPFIAVQLRDGWRREGEPGTLQPRRLLLIWAAFIFLFFSVSGSKLPSYILPVFPALALFAAMEMQRMVPATLSHFAWGLAATGGVLLLVVLVGGGRIAHMFSKESSPFEIVRNVVPWIGASIFVFTAGAVVAAWSFRRHVRSAGIVALALGSLGAGILALGGYDELSRLSSSYYLVREIEARQGPFDRILPFYSVQMYDQTLPFYLKRPVTLVQYIDEFALGLDAEPDKGIQRVEDWKKRWVALDQGYAILSSSNYEQIAAEGLPMRVLARDPRRVIVSRR</sequence>
<feature type="transmembrane region" description="Helical" evidence="8">
    <location>
        <begin position="329"/>
        <end position="345"/>
    </location>
</feature>
<evidence type="ECO:0000313" key="12">
    <source>
        <dbReference type="Proteomes" id="UP000760480"/>
    </source>
</evidence>
<keyword evidence="6 8" id="KW-1133">Transmembrane helix</keyword>
<dbReference type="InterPro" id="IPR040845">
    <property type="entry name" value="Arnt_C"/>
</dbReference>
<feature type="transmembrane region" description="Helical" evidence="8">
    <location>
        <begin position="218"/>
        <end position="239"/>
    </location>
</feature>
<dbReference type="EMBL" id="SPMZ01000043">
    <property type="protein sequence ID" value="NMQ20277.1"/>
    <property type="molecule type" value="Genomic_DNA"/>
</dbReference>
<keyword evidence="4" id="KW-0808">Transferase</keyword>
<dbReference type="RefSeq" id="WP_169249541.1">
    <property type="nucleotide sequence ID" value="NZ_SPMZ01000043.1"/>
</dbReference>
<evidence type="ECO:0000256" key="6">
    <source>
        <dbReference type="ARBA" id="ARBA00022989"/>
    </source>
</evidence>
<dbReference type="Pfam" id="PF02366">
    <property type="entry name" value="PMT"/>
    <property type="match status" value="1"/>
</dbReference>
<feature type="transmembrane region" description="Helical" evidence="8">
    <location>
        <begin position="173"/>
        <end position="206"/>
    </location>
</feature>
<evidence type="ECO:0000256" key="4">
    <source>
        <dbReference type="ARBA" id="ARBA00022679"/>
    </source>
</evidence>
<name>A0ABX1TLI4_9GAMM</name>
<evidence type="ECO:0000259" key="10">
    <source>
        <dbReference type="Pfam" id="PF18583"/>
    </source>
</evidence>
<evidence type="ECO:0000256" key="3">
    <source>
        <dbReference type="ARBA" id="ARBA00022676"/>
    </source>
</evidence>
<feature type="transmembrane region" description="Helical" evidence="8">
    <location>
        <begin position="395"/>
        <end position="417"/>
    </location>
</feature>
<comment type="caution">
    <text evidence="11">The sequence shown here is derived from an EMBL/GenBank/DDBJ whole genome shotgun (WGS) entry which is preliminary data.</text>
</comment>
<evidence type="ECO:0000256" key="8">
    <source>
        <dbReference type="SAM" id="Phobius"/>
    </source>
</evidence>
<organism evidence="11 12">
    <name type="scientific">Candidatus Competibacter phosphatis</name>
    <dbReference type="NCBI Taxonomy" id="221280"/>
    <lineage>
        <taxon>Bacteria</taxon>
        <taxon>Pseudomonadati</taxon>
        <taxon>Pseudomonadota</taxon>
        <taxon>Gammaproteobacteria</taxon>
        <taxon>Candidatus Competibacteraceae</taxon>
        <taxon>Candidatus Competibacter</taxon>
    </lineage>
</organism>
<reference evidence="11 12" key="1">
    <citation type="submission" date="2019-03" db="EMBL/GenBank/DDBJ databases">
        <title>Metabolic reconstructions from genomes of highly enriched 'Candidatus Accumulibacter' and 'Candidatus Competibacter' bioreactor populations.</title>
        <authorList>
            <person name="Annavajhala M.K."/>
            <person name="Welles L."/>
            <person name="Abbas B."/>
            <person name="Sorokin D."/>
            <person name="Park H."/>
            <person name="Van Loosdrecht M."/>
            <person name="Chandran K."/>
        </authorList>
    </citation>
    <scope>NUCLEOTIDE SEQUENCE [LARGE SCALE GENOMIC DNA]</scope>
    <source>
        <strain evidence="11 12">SBR_G</strain>
    </source>
</reference>
<feature type="transmembrane region" description="Helical" evidence="8">
    <location>
        <begin position="12"/>
        <end position="28"/>
    </location>
</feature>
<evidence type="ECO:0000256" key="7">
    <source>
        <dbReference type="ARBA" id="ARBA00023136"/>
    </source>
</evidence>
<dbReference type="PANTHER" id="PTHR33908:SF3">
    <property type="entry name" value="UNDECAPRENYL PHOSPHATE-ALPHA-4-AMINO-4-DEOXY-L-ARABINOSE ARABINOSYL TRANSFERASE"/>
    <property type="match status" value="1"/>
</dbReference>
<feature type="transmembrane region" description="Helical" evidence="8">
    <location>
        <begin position="118"/>
        <end position="137"/>
    </location>
</feature>
<feature type="domain" description="ArnT-like N-terminal" evidence="9">
    <location>
        <begin position="14"/>
        <end position="236"/>
    </location>
</feature>
<feature type="transmembrane region" description="Helical" evidence="8">
    <location>
        <begin position="266"/>
        <end position="287"/>
    </location>
</feature>